<reference evidence="5 6" key="1">
    <citation type="submission" date="2019-09" db="EMBL/GenBank/DDBJ databases">
        <title>Genomes of family Cryomorphaceae.</title>
        <authorList>
            <person name="Bowman J.P."/>
        </authorList>
    </citation>
    <scope>NUCLEOTIDE SEQUENCE [LARGE SCALE GENOMIC DNA]</scope>
    <source>
        <strain evidence="5 6">LMG 25704</strain>
    </source>
</reference>
<keyword evidence="3 5" id="KW-0808">Transferase</keyword>
<proteinExistence type="inferred from homology"/>
<evidence type="ECO:0000256" key="3">
    <source>
        <dbReference type="ARBA" id="ARBA00022679"/>
    </source>
</evidence>
<dbReference type="InterPro" id="IPR001173">
    <property type="entry name" value="Glyco_trans_2-like"/>
</dbReference>
<dbReference type="AlphaFoldDB" id="A0A6N6RME4"/>
<feature type="domain" description="Glycosyltransferase 2-like" evidence="4">
    <location>
        <begin position="10"/>
        <end position="124"/>
    </location>
</feature>
<evidence type="ECO:0000259" key="4">
    <source>
        <dbReference type="Pfam" id="PF00535"/>
    </source>
</evidence>
<comment type="similarity">
    <text evidence="1">Belongs to the glycosyltransferase 2 family.</text>
</comment>
<evidence type="ECO:0000256" key="1">
    <source>
        <dbReference type="ARBA" id="ARBA00006739"/>
    </source>
</evidence>
<evidence type="ECO:0000313" key="6">
    <source>
        <dbReference type="Proteomes" id="UP000468650"/>
    </source>
</evidence>
<dbReference type="SUPFAM" id="SSF53448">
    <property type="entry name" value="Nucleotide-diphospho-sugar transferases"/>
    <property type="match status" value="1"/>
</dbReference>
<keyword evidence="6" id="KW-1185">Reference proteome</keyword>
<name>A0A6N6RME4_9FLAO</name>
<sequence length="347" mass="39433">MKPIALAILNWNGKSLLEKFLGKVIDDSPEGEVIVIDNASSDDSVSWIQQNHPEIRIIENNTNTGYAGGYNEGLKEIKHDFVVLLNSDVETTPGWLAPILTRFQSDDSIAAIQPKIRAYNDKEYFEYAGASGGFIDSLGYPFCRGRIFGHLEKDEGQYDEAMPVFWSTGACLAVRNSAYQECNGLDPMFFAHMEEIDLCWRFQRSGYTCWVEPKSCVYHVGGGTLDSLNSRKTYLNFRNNLVLLTKNLPRHKILPIIFSRLILDGLAGIQFLLQRKPKHTIAIVKGHFHYYGMFNKIMRERSGQFPWPLTGVYQRSIVRQVFLGGLKNFSQLAQSSFVRTKTVVDRK</sequence>
<accession>A0A6N6RME4</accession>
<dbReference type="PANTHER" id="PTHR43179">
    <property type="entry name" value="RHAMNOSYLTRANSFERASE WBBL"/>
    <property type="match status" value="1"/>
</dbReference>
<dbReference type="Proteomes" id="UP000468650">
    <property type="component" value="Unassembled WGS sequence"/>
</dbReference>
<dbReference type="OrthoDB" id="9771846at2"/>
<dbReference type="Pfam" id="PF00535">
    <property type="entry name" value="Glycos_transf_2"/>
    <property type="match status" value="1"/>
</dbReference>
<dbReference type="GO" id="GO:0016757">
    <property type="term" value="F:glycosyltransferase activity"/>
    <property type="evidence" value="ECO:0007669"/>
    <property type="project" value="UniProtKB-KW"/>
</dbReference>
<keyword evidence="2" id="KW-0328">Glycosyltransferase</keyword>
<organism evidence="5 6">
    <name type="scientific">Phaeocystidibacter luteus</name>
    <dbReference type="NCBI Taxonomy" id="911197"/>
    <lineage>
        <taxon>Bacteria</taxon>
        <taxon>Pseudomonadati</taxon>
        <taxon>Bacteroidota</taxon>
        <taxon>Flavobacteriia</taxon>
        <taxon>Flavobacteriales</taxon>
        <taxon>Phaeocystidibacteraceae</taxon>
        <taxon>Phaeocystidibacter</taxon>
    </lineage>
</organism>
<dbReference type="PANTHER" id="PTHR43179:SF12">
    <property type="entry name" value="GALACTOFURANOSYLTRANSFERASE GLFT2"/>
    <property type="match status" value="1"/>
</dbReference>
<gene>
    <name evidence="5" type="ORF">F8C67_02985</name>
</gene>
<dbReference type="RefSeq" id="WP_151666304.1">
    <property type="nucleotide sequence ID" value="NZ_WBVO01000001.1"/>
</dbReference>
<dbReference type="Gene3D" id="3.90.550.10">
    <property type="entry name" value="Spore Coat Polysaccharide Biosynthesis Protein SpsA, Chain A"/>
    <property type="match status" value="1"/>
</dbReference>
<evidence type="ECO:0000256" key="2">
    <source>
        <dbReference type="ARBA" id="ARBA00022676"/>
    </source>
</evidence>
<dbReference type="CDD" id="cd04186">
    <property type="entry name" value="GT_2_like_c"/>
    <property type="match status" value="1"/>
</dbReference>
<protein>
    <submittedName>
        <fullName evidence="5">Glycosyltransferase family 2 protein</fullName>
    </submittedName>
</protein>
<dbReference type="EMBL" id="WBVO01000001">
    <property type="protein sequence ID" value="KAB2814725.1"/>
    <property type="molecule type" value="Genomic_DNA"/>
</dbReference>
<comment type="caution">
    <text evidence="5">The sequence shown here is derived from an EMBL/GenBank/DDBJ whole genome shotgun (WGS) entry which is preliminary data.</text>
</comment>
<dbReference type="InterPro" id="IPR029044">
    <property type="entry name" value="Nucleotide-diphossugar_trans"/>
</dbReference>
<evidence type="ECO:0000313" key="5">
    <source>
        <dbReference type="EMBL" id="KAB2814725.1"/>
    </source>
</evidence>